<dbReference type="InterPro" id="IPR005543">
    <property type="entry name" value="PASTA_dom"/>
</dbReference>
<dbReference type="Proteomes" id="UP000230161">
    <property type="component" value="Unassembled WGS sequence"/>
</dbReference>
<gene>
    <name evidence="1" type="ORF">CLV54_2104</name>
</gene>
<reference evidence="1 2" key="1">
    <citation type="submission" date="2017-11" db="EMBL/GenBank/DDBJ databases">
        <title>Genomic Encyclopedia of Archaeal and Bacterial Type Strains, Phase II (KMG-II): From Individual Species to Whole Genera.</title>
        <authorList>
            <person name="Goeker M."/>
        </authorList>
    </citation>
    <scope>NUCLEOTIDE SEQUENCE [LARGE SCALE GENOMIC DNA]</scope>
    <source>
        <strain evidence="1 2">DSM 25625</strain>
    </source>
</reference>
<accession>A0A2M9BWK7</accession>
<sequence>MSTDIKLDQQGGNWLVAESSIFKSTATDIMLDAPSRRKGGSSPYRRALVHDFEDGLTLNYAGDYPGGVTVHGGLQVTGDLRLNGRLVADHSGLASTSALDNAVRRIQTLEQTLESLLALVGAVVIPNWPNRTEILEGDDMRLVNEPAEELGLTIEYHYEYRNPKYEHEEVISISPAPGTVVMRGITVVVRMNLEE</sequence>
<organism evidence="1 2">
    <name type="scientific">Compostimonas suwonensis</name>
    <dbReference type="NCBI Taxonomy" id="1048394"/>
    <lineage>
        <taxon>Bacteria</taxon>
        <taxon>Bacillati</taxon>
        <taxon>Actinomycetota</taxon>
        <taxon>Actinomycetes</taxon>
        <taxon>Micrococcales</taxon>
        <taxon>Microbacteriaceae</taxon>
        <taxon>Compostimonas</taxon>
    </lineage>
</organism>
<protein>
    <recommendedName>
        <fullName evidence="3">PASTA domain-containing protein</fullName>
    </recommendedName>
</protein>
<dbReference type="CDD" id="cd06577">
    <property type="entry name" value="PASTA_pknB"/>
    <property type="match status" value="1"/>
</dbReference>
<proteinExistence type="predicted"/>
<dbReference type="EMBL" id="PGFB01000003">
    <property type="protein sequence ID" value="PJJ62305.1"/>
    <property type="molecule type" value="Genomic_DNA"/>
</dbReference>
<evidence type="ECO:0000313" key="2">
    <source>
        <dbReference type="Proteomes" id="UP000230161"/>
    </source>
</evidence>
<evidence type="ECO:0000313" key="1">
    <source>
        <dbReference type="EMBL" id="PJJ62305.1"/>
    </source>
</evidence>
<dbReference type="Gene3D" id="3.30.10.20">
    <property type="match status" value="1"/>
</dbReference>
<name>A0A2M9BWK7_9MICO</name>
<dbReference type="OrthoDB" id="4861623at2"/>
<comment type="caution">
    <text evidence="1">The sequence shown here is derived from an EMBL/GenBank/DDBJ whole genome shotgun (WGS) entry which is preliminary data.</text>
</comment>
<dbReference type="RefSeq" id="WP_100344881.1">
    <property type="nucleotide sequence ID" value="NZ_PGFB01000003.1"/>
</dbReference>
<evidence type="ECO:0008006" key="3">
    <source>
        <dbReference type="Google" id="ProtNLM"/>
    </source>
</evidence>
<keyword evidence="2" id="KW-1185">Reference proteome</keyword>
<dbReference type="AlphaFoldDB" id="A0A2M9BWK7"/>